<keyword evidence="2" id="KW-1185">Reference proteome</keyword>
<evidence type="ECO:0000313" key="2">
    <source>
        <dbReference type="Proteomes" id="UP000887569"/>
    </source>
</evidence>
<proteinExistence type="predicted"/>
<evidence type="ECO:0000313" key="4">
    <source>
        <dbReference type="WBParaSite" id="PgB21_g001_t02"/>
    </source>
</evidence>
<organism evidence="2 4">
    <name type="scientific">Parascaris univalens</name>
    <name type="common">Nematode worm</name>
    <dbReference type="NCBI Taxonomy" id="6257"/>
    <lineage>
        <taxon>Eukaryota</taxon>
        <taxon>Metazoa</taxon>
        <taxon>Ecdysozoa</taxon>
        <taxon>Nematoda</taxon>
        <taxon>Chromadorea</taxon>
        <taxon>Rhabditida</taxon>
        <taxon>Spirurina</taxon>
        <taxon>Ascaridomorpha</taxon>
        <taxon>Ascaridoidea</taxon>
        <taxon>Ascarididae</taxon>
        <taxon>Parascaris</taxon>
    </lineage>
</organism>
<dbReference type="WBParaSite" id="PgB21_g001_t01">
    <property type="protein sequence ID" value="PgB21_g001_t01"/>
    <property type="gene ID" value="PgB21_g001"/>
</dbReference>
<evidence type="ECO:0000313" key="3">
    <source>
        <dbReference type="WBParaSite" id="PgB21_g001_t01"/>
    </source>
</evidence>
<protein>
    <submittedName>
        <fullName evidence="3 4">Bestrophin homolog</fullName>
    </submittedName>
</protein>
<name>A0A914ZTE6_PARUN</name>
<keyword evidence="1" id="KW-0812">Transmembrane</keyword>
<evidence type="ECO:0000256" key="1">
    <source>
        <dbReference type="SAM" id="Phobius"/>
    </source>
</evidence>
<keyword evidence="1" id="KW-1133">Transmembrane helix</keyword>
<feature type="transmembrane region" description="Helical" evidence="1">
    <location>
        <begin position="21"/>
        <end position="38"/>
    </location>
</feature>
<keyword evidence="1" id="KW-0472">Membrane</keyword>
<dbReference type="AlphaFoldDB" id="A0A914ZTE6"/>
<reference evidence="3 4" key="1">
    <citation type="submission" date="2022-11" db="UniProtKB">
        <authorList>
            <consortium name="WormBaseParasite"/>
        </authorList>
    </citation>
    <scope>IDENTIFICATION</scope>
</reference>
<sequence length="98" mass="11058">MFSQFHLCLDFSDVNMLLRELLNYWVFIGLASSVLCAVQRRHDMQIYAQVHVCMSTCVSYIQSLFAVLSGIGRIVASSWDAVAEVQLEERTLNGGILQ</sequence>
<dbReference type="WBParaSite" id="PgB21_g001_t02">
    <property type="protein sequence ID" value="PgB21_g001_t02"/>
    <property type="gene ID" value="PgB21_g001"/>
</dbReference>
<accession>A0A914ZTE6</accession>
<dbReference type="Proteomes" id="UP000887569">
    <property type="component" value="Unplaced"/>
</dbReference>